<keyword evidence="2" id="KW-1185">Reference proteome</keyword>
<evidence type="ECO:0008006" key="3">
    <source>
        <dbReference type="Google" id="ProtNLM"/>
    </source>
</evidence>
<gene>
    <name evidence="1" type="ORF">ACFQGD_26310</name>
</gene>
<evidence type="ECO:0000313" key="1">
    <source>
        <dbReference type="EMBL" id="MFC6870649.1"/>
    </source>
</evidence>
<protein>
    <recommendedName>
        <fullName evidence="3">AMP-binding enzyme C-terminal domain-containing protein</fullName>
    </recommendedName>
</protein>
<proteinExistence type="predicted"/>
<dbReference type="EMBL" id="JBHSXX010000001">
    <property type="protein sequence ID" value="MFC6870649.1"/>
    <property type="molecule type" value="Genomic_DNA"/>
</dbReference>
<dbReference type="Proteomes" id="UP001596337">
    <property type="component" value="Unassembled WGS sequence"/>
</dbReference>
<organism evidence="1 2">
    <name type="scientific">Haloechinothrix salitolerans</name>
    <dbReference type="NCBI Taxonomy" id="926830"/>
    <lineage>
        <taxon>Bacteria</taxon>
        <taxon>Bacillati</taxon>
        <taxon>Actinomycetota</taxon>
        <taxon>Actinomycetes</taxon>
        <taxon>Pseudonocardiales</taxon>
        <taxon>Pseudonocardiaceae</taxon>
        <taxon>Haloechinothrix</taxon>
    </lineage>
</organism>
<dbReference type="SUPFAM" id="SSF56801">
    <property type="entry name" value="Acetyl-CoA synthetase-like"/>
    <property type="match status" value="1"/>
</dbReference>
<sequence>MGRGAARRDHPRRGAELSTSDIVAHLERRLARYKIPKSFITLDEIPRNASGKVRKDQLRQHYAH</sequence>
<dbReference type="Gene3D" id="3.30.300.30">
    <property type="match status" value="1"/>
</dbReference>
<evidence type="ECO:0000313" key="2">
    <source>
        <dbReference type="Proteomes" id="UP001596337"/>
    </source>
</evidence>
<accession>A0ABW2C754</accession>
<dbReference type="InterPro" id="IPR045851">
    <property type="entry name" value="AMP-bd_C_sf"/>
</dbReference>
<reference evidence="2" key="1">
    <citation type="journal article" date="2019" name="Int. J. Syst. Evol. Microbiol.">
        <title>The Global Catalogue of Microorganisms (GCM) 10K type strain sequencing project: providing services to taxonomists for standard genome sequencing and annotation.</title>
        <authorList>
            <consortium name="The Broad Institute Genomics Platform"/>
            <consortium name="The Broad Institute Genome Sequencing Center for Infectious Disease"/>
            <person name="Wu L."/>
            <person name="Ma J."/>
        </authorList>
    </citation>
    <scope>NUCLEOTIDE SEQUENCE [LARGE SCALE GENOMIC DNA]</scope>
    <source>
        <strain evidence="2">KCTC 32255</strain>
    </source>
</reference>
<dbReference type="RefSeq" id="WP_345404938.1">
    <property type="nucleotide sequence ID" value="NZ_BAABLA010000119.1"/>
</dbReference>
<name>A0ABW2C754_9PSEU</name>
<comment type="caution">
    <text evidence="1">The sequence shown here is derived from an EMBL/GenBank/DDBJ whole genome shotgun (WGS) entry which is preliminary data.</text>
</comment>